<evidence type="ECO:0000259" key="13">
    <source>
        <dbReference type="Pfam" id="PF00205"/>
    </source>
</evidence>
<keyword evidence="7 12" id="KW-0479">Metal-binding</keyword>
<keyword evidence="5 12" id="KW-0028">Amino-acid biosynthesis</keyword>
<dbReference type="SUPFAM" id="SSF52467">
    <property type="entry name" value="DHS-like NAD/FAD-binding domain"/>
    <property type="match status" value="1"/>
</dbReference>
<dbReference type="NCBIfam" id="TIGR00118">
    <property type="entry name" value="acolac_lg"/>
    <property type="match status" value="1"/>
</dbReference>
<accession>A0A6N7J307</accession>
<dbReference type="Gene3D" id="3.40.50.970">
    <property type="match status" value="2"/>
</dbReference>
<evidence type="ECO:0000313" key="16">
    <source>
        <dbReference type="EMBL" id="MQN02341.1"/>
    </source>
</evidence>
<dbReference type="CDD" id="cd07035">
    <property type="entry name" value="TPP_PYR_POX_like"/>
    <property type="match status" value="1"/>
</dbReference>
<comment type="catalytic activity">
    <reaction evidence="11 12">
        <text>2 pyruvate + H(+) = (2S)-2-acetolactate + CO2</text>
        <dbReference type="Rhea" id="RHEA:25249"/>
        <dbReference type="ChEBI" id="CHEBI:15361"/>
        <dbReference type="ChEBI" id="CHEBI:15378"/>
        <dbReference type="ChEBI" id="CHEBI:16526"/>
        <dbReference type="ChEBI" id="CHEBI:58476"/>
        <dbReference type="EC" id="2.2.1.6"/>
    </reaction>
</comment>
<dbReference type="EMBL" id="VOGC01000009">
    <property type="protein sequence ID" value="MQN02341.1"/>
    <property type="molecule type" value="Genomic_DNA"/>
</dbReference>
<dbReference type="Pfam" id="PF02776">
    <property type="entry name" value="TPP_enzyme_N"/>
    <property type="match status" value="1"/>
</dbReference>
<dbReference type="Proteomes" id="UP000460257">
    <property type="component" value="Unassembled WGS sequence"/>
</dbReference>
<dbReference type="InterPro" id="IPR012846">
    <property type="entry name" value="Acetolactate_synth_lsu"/>
</dbReference>
<gene>
    <name evidence="16" type="primary">ilvB</name>
    <name evidence="16" type="ORF">FRC54_10750</name>
</gene>
<keyword evidence="6 12" id="KW-0808">Transferase</keyword>
<comment type="pathway">
    <text evidence="2 12">Amino-acid biosynthesis; L-valine biosynthesis; L-valine from pyruvate: step 1/4.</text>
</comment>
<evidence type="ECO:0000256" key="12">
    <source>
        <dbReference type="RuleBase" id="RU003591"/>
    </source>
</evidence>
<comment type="cofactor">
    <cofactor evidence="12">
        <name>thiamine diphosphate</name>
        <dbReference type="ChEBI" id="CHEBI:58937"/>
    </cofactor>
    <text evidence="12">Binds 1 thiamine pyrophosphate per subunit.</text>
</comment>
<name>A0A6N7J307_9FIRM</name>
<feature type="domain" description="Thiamine pyrophosphate enzyme N-terminal TPP-binding" evidence="15">
    <location>
        <begin position="4"/>
        <end position="121"/>
    </location>
</feature>
<dbReference type="Gene3D" id="3.40.50.1220">
    <property type="entry name" value="TPP-binding domain"/>
    <property type="match status" value="1"/>
</dbReference>
<evidence type="ECO:0000256" key="8">
    <source>
        <dbReference type="ARBA" id="ARBA00022842"/>
    </source>
</evidence>
<dbReference type="GO" id="GO:0005948">
    <property type="term" value="C:acetolactate synthase complex"/>
    <property type="evidence" value="ECO:0007669"/>
    <property type="project" value="TreeGrafter"/>
</dbReference>
<dbReference type="InterPro" id="IPR012000">
    <property type="entry name" value="Thiamin_PyroP_enz_cen_dom"/>
</dbReference>
<dbReference type="FunFam" id="3.40.50.970:FF:000007">
    <property type="entry name" value="Acetolactate synthase"/>
    <property type="match status" value="1"/>
</dbReference>
<evidence type="ECO:0000259" key="15">
    <source>
        <dbReference type="Pfam" id="PF02776"/>
    </source>
</evidence>
<dbReference type="Pfam" id="PF02775">
    <property type="entry name" value="TPP_enzyme_C"/>
    <property type="match status" value="1"/>
</dbReference>
<dbReference type="GO" id="GO:0009099">
    <property type="term" value="P:L-valine biosynthetic process"/>
    <property type="evidence" value="ECO:0007669"/>
    <property type="project" value="UniProtKB-UniPathway"/>
</dbReference>
<dbReference type="PANTHER" id="PTHR18968:SF13">
    <property type="entry name" value="ACETOLACTATE SYNTHASE CATALYTIC SUBUNIT, MITOCHONDRIAL"/>
    <property type="match status" value="1"/>
</dbReference>
<sequence length="576" mass="63300">MDITGRRLIVKALAEEGVKTIFAYPGGMITDICDELYKQEDKFRLVLPRHEQAVIHEAEGYARQSGEVGVALVTSGPGATNTITGIADAHYDSIPLVVITGQVPQNLIGNDAFQEVDIVGMTRSVVKYGVTVRDRKDLGRILKMAFYIAKSGKPGPVLIDIPKDIQQKSGPDEYPDHVDIRGYKPNTSVHIGQLKRAYKTLKNAKKPLILAGGGIHISGAEELLTEFARKMRVPVVTTVMGKGSIPEDDPLYVGNSGMHGRYAANIAEMECDVLFSIGTRFNDRITGDLNEFAPKAKIVHLDIDTASISRNVVVDVPVVSDASLALSHLLSWAEPMKTDAWIAQIAEWQKEHPLQCKVSKGINPQTVMEDISDIFGEATYVADVGQHQMWATQFLKLKVNSKLITSGGLGTMGFGFPAAIGAKEADHDRLVVCLTGDGGFQMNMAEMATSICADIPVTICLFNNRYLGMVRQQQQYFYGKRYELTYLGRRAADNEHPDRLENADELYVPDYMKLAGAYGIDGVRVRTEDEIAAALEKAKEYQLDNKSFIIEFLIAPEDVVLPMVKGGMANSDMILK</sequence>
<dbReference type="EC" id="2.2.1.6" evidence="4 12"/>
<dbReference type="GO" id="GO:0050660">
    <property type="term" value="F:flavin adenine dinucleotide binding"/>
    <property type="evidence" value="ECO:0007669"/>
    <property type="project" value="InterPro"/>
</dbReference>
<keyword evidence="10 12" id="KW-0100">Branched-chain amino acid biosynthesis</keyword>
<dbReference type="PANTHER" id="PTHR18968">
    <property type="entry name" value="THIAMINE PYROPHOSPHATE ENZYMES"/>
    <property type="match status" value="1"/>
</dbReference>
<dbReference type="InterPro" id="IPR045229">
    <property type="entry name" value="TPP_enz"/>
</dbReference>
<evidence type="ECO:0000256" key="11">
    <source>
        <dbReference type="ARBA" id="ARBA00048670"/>
    </source>
</evidence>
<evidence type="ECO:0000256" key="1">
    <source>
        <dbReference type="ARBA" id="ARBA00004974"/>
    </source>
</evidence>
<dbReference type="AlphaFoldDB" id="A0A6N7J307"/>
<evidence type="ECO:0000256" key="3">
    <source>
        <dbReference type="ARBA" id="ARBA00007812"/>
    </source>
</evidence>
<dbReference type="UniPathway" id="UPA00047">
    <property type="reaction ID" value="UER00055"/>
</dbReference>
<comment type="caution">
    <text evidence="16">The sequence shown here is derived from an EMBL/GenBank/DDBJ whole genome shotgun (WGS) entry which is preliminary data.</text>
</comment>
<dbReference type="InterPro" id="IPR011766">
    <property type="entry name" value="TPP_enzyme_TPP-bd"/>
</dbReference>
<evidence type="ECO:0000256" key="4">
    <source>
        <dbReference type="ARBA" id="ARBA00013145"/>
    </source>
</evidence>
<evidence type="ECO:0000256" key="5">
    <source>
        <dbReference type="ARBA" id="ARBA00022605"/>
    </source>
</evidence>
<keyword evidence="17" id="KW-1185">Reference proteome</keyword>
<dbReference type="GO" id="GO:0009097">
    <property type="term" value="P:isoleucine biosynthetic process"/>
    <property type="evidence" value="ECO:0007669"/>
    <property type="project" value="UniProtKB-UniPathway"/>
</dbReference>
<evidence type="ECO:0000313" key="17">
    <source>
        <dbReference type="Proteomes" id="UP000460257"/>
    </source>
</evidence>
<comment type="similarity">
    <text evidence="3 12">Belongs to the TPP enzyme family.</text>
</comment>
<dbReference type="InterPro" id="IPR039368">
    <property type="entry name" value="AHAS_TPP"/>
</dbReference>
<dbReference type="InterPro" id="IPR029061">
    <property type="entry name" value="THDP-binding"/>
</dbReference>
<dbReference type="FunFam" id="3.40.50.1220:FF:000008">
    <property type="entry name" value="Acetolactate synthase"/>
    <property type="match status" value="1"/>
</dbReference>
<evidence type="ECO:0000256" key="7">
    <source>
        <dbReference type="ARBA" id="ARBA00022723"/>
    </source>
</evidence>
<keyword evidence="9 12" id="KW-0786">Thiamine pyrophosphate</keyword>
<feature type="domain" description="Thiamine pyrophosphate enzyme central" evidence="13">
    <location>
        <begin position="194"/>
        <end position="329"/>
    </location>
</feature>
<dbReference type="CDD" id="cd02015">
    <property type="entry name" value="TPP_AHAS"/>
    <property type="match status" value="1"/>
</dbReference>
<feature type="domain" description="Thiamine pyrophosphate enzyme TPP-binding" evidence="14">
    <location>
        <begin position="383"/>
        <end position="541"/>
    </location>
</feature>
<evidence type="ECO:0000256" key="9">
    <source>
        <dbReference type="ARBA" id="ARBA00023052"/>
    </source>
</evidence>
<evidence type="ECO:0000256" key="10">
    <source>
        <dbReference type="ARBA" id="ARBA00023304"/>
    </source>
</evidence>
<evidence type="ECO:0000256" key="2">
    <source>
        <dbReference type="ARBA" id="ARBA00005025"/>
    </source>
</evidence>
<dbReference type="UniPathway" id="UPA00049">
    <property type="reaction ID" value="UER00059"/>
</dbReference>
<dbReference type="GO" id="GO:0030976">
    <property type="term" value="F:thiamine pyrophosphate binding"/>
    <property type="evidence" value="ECO:0007669"/>
    <property type="project" value="UniProtKB-UniRule"/>
</dbReference>
<dbReference type="GO" id="GO:0000287">
    <property type="term" value="F:magnesium ion binding"/>
    <property type="evidence" value="ECO:0007669"/>
    <property type="project" value="UniProtKB-UniRule"/>
</dbReference>
<dbReference type="SUPFAM" id="SSF52518">
    <property type="entry name" value="Thiamin diphosphate-binding fold (THDP-binding)"/>
    <property type="match status" value="2"/>
</dbReference>
<reference evidence="16" key="1">
    <citation type="journal article" date="2020" name="Appl. Environ. Microbiol.">
        <title>Medium-Chain Fatty Acid Synthesis by 'Candidatus Weimeria bifida' gen. nov., sp. nov., and 'Candidatus Pseudoramibacter fermentans' sp. nov.</title>
        <authorList>
            <person name="Scarborough M.J."/>
            <person name="Myers K.S."/>
            <person name="Donohue T.J."/>
            <person name="Noguera D.R."/>
        </authorList>
    </citation>
    <scope>NUCLEOTIDE SEQUENCE</scope>
    <source>
        <strain evidence="16">LCO1.1</strain>
    </source>
</reference>
<evidence type="ECO:0000256" key="6">
    <source>
        <dbReference type="ARBA" id="ARBA00022679"/>
    </source>
</evidence>
<organism evidence="16 17">
    <name type="scientific">Candidatus Weimeria bifida</name>
    <dbReference type="NCBI Taxonomy" id="2599074"/>
    <lineage>
        <taxon>Bacteria</taxon>
        <taxon>Bacillati</taxon>
        <taxon>Bacillota</taxon>
        <taxon>Clostridia</taxon>
        <taxon>Lachnospirales</taxon>
        <taxon>Lachnospiraceae</taxon>
        <taxon>Candidatus Weimeria</taxon>
    </lineage>
</organism>
<dbReference type="GO" id="GO:0003984">
    <property type="term" value="F:acetolactate synthase activity"/>
    <property type="evidence" value="ECO:0007669"/>
    <property type="project" value="UniProtKB-EC"/>
</dbReference>
<keyword evidence="8 12" id="KW-0460">Magnesium</keyword>
<dbReference type="Pfam" id="PF00205">
    <property type="entry name" value="TPP_enzyme_M"/>
    <property type="match status" value="1"/>
</dbReference>
<protein>
    <recommendedName>
        <fullName evidence="4 12">Acetolactate synthase</fullName>
        <ecNumber evidence="4 12">2.2.1.6</ecNumber>
    </recommendedName>
</protein>
<comment type="cofactor">
    <cofactor evidence="12">
        <name>Mg(2+)</name>
        <dbReference type="ChEBI" id="CHEBI:18420"/>
    </cofactor>
    <text evidence="12">Binds 1 Mg(2+) ion per subunit.</text>
</comment>
<dbReference type="InterPro" id="IPR012001">
    <property type="entry name" value="Thiamin_PyroP_enz_TPP-bd_dom"/>
</dbReference>
<evidence type="ECO:0000259" key="14">
    <source>
        <dbReference type="Pfam" id="PF02775"/>
    </source>
</evidence>
<comment type="pathway">
    <text evidence="1 12">Amino-acid biosynthesis; L-isoleucine biosynthesis; L-isoleucine from 2-oxobutanoate: step 1/4.</text>
</comment>
<proteinExistence type="inferred from homology"/>
<dbReference type="InterPro" id="IPR029035">
    <property type="entry name" value="DHS-like_NAD/FAD-binding_dom"/>
</dbReference>